<dbReference type="EMBL" id="DWUW01000268">
    <property type="protein sequence ID" value="HJD32161.1"/>
    <property type="molecule type" value="Genomic_DNA"/>
</dbReference>
<evidence type="ECO:0000256" key="4">
    <source>
        <dbReference type="RuleBase" id="RU003744"/>
    </source>
</evidence>
<dbReference type="InterPro" id="IPR001638">
    <property type="entry name" value="Solute-binding_3/MltF_N"/>
</dbReference>
<evidence type="ECO:0000259" key="6">
    <source>
        <dbReference type="SMART" id="SM00062"/>
    </source>
</evidence>
<evidence type="ECO:0000313" key="8">
    <source>
        <dbReference type="Proteomes" id="UP000823851"/>
    </source>
</evidence>
<dbReference type="AlphaFoldDB" id="A0A9D2R3G0"/>
<reference evidence="7" key="2">
    <citation type="submission" date="2021-04" db="EMBL/GenBank/DDBJ databases">
        <authorList>
            <person name="Gilroy R."/>
        </authorList>
    </citation>
    <scope>NUCLEOTIDE SEQUENCE</scope>
    <source>
        <strain evidence="7">ChiHjej8B7-25341</strain>
    </source>
</reference>
<comment type="similarity">
    <text evidence="2 4">Belongs to the bacterial solute-binding protein 3 family.</text>
</comment>
<evidence type="ECO:0000313" key="7">
    <source>
        <dbReference type="EMBL" id="HJD32161.1"/>
    </source>
</evidence>
<gene>
    <name evidence="7" type="ORF">H9912_09490</name>
</gene>
<reference evidence="7" key="1">
    <citation type="journal article" date="2021" name="PeerJ">
        <title>Extensive microbial diversity within the chicken gut microbiome revealed by metagenomics and culture.</title>
        <authorList>
            <person name="Gilroy R."/>
            <person name="Ravi A."/>
            <person name="Getino M."/>
            <person name="Pursley I."/>
            <person name="Horton D.L."/>
            <person name="Alikhan N.F."/>
            <person name="Baker D."/>
            <person name="Gharbi K."/>
            <person name="Hall N."/>
            <person name="Watson M."/>
            <person name="Adriaenssens E.M."/>
            <person name="Foster-Nyarko E."/>
            <person name="Jarju S."/>
            <person name="Secka A."/>
            <person name="Antonio M."/>
            <person name="Oren A."/>
            <person name="Chaudhuri R.R."/>
            <person name="La Ragione R."/>
            <person name="Hildebrand F."/>
            <person name="Pallen M.J."/>
        </authorList>
    </citation>
    <scope>NUCLEOTIDE SEQUENCE</scope>
    <source>
        <strain evidence="7">ChiHjej8B7-25341</strain>
    </source>
</reference>
<sequence length="289" mass="30693">MRKRGKIRWTGLLLAALLAAVSLCACGSAASDAQDAASAQTAAAGASAGESSEPDLLDTVLERGTLIIGTEGTYSPNSYHDESGALVGFDVEVAEGIAQHLGVEAQFMEAEWDSLFAAMDSGRVDIVVNEVEYSEDRAEKYDFSQPYTYVHGALMVASDNEDISGFEDLAGKRAAQNLTSSWGKMAESYGAELVSVDSVSQCVELLLSGRVDATLNAETAFSNYLSVNPDAAVKIVAETDSTTSSLVPVPKGNERFLAAVNEALDEMRESGRLSEISEKYFGIDVTQEN</sequence>
<dbReference type="Pfam" id="PF00497">
    <property type="entry name" value="SBP_bac_3"/>
    <property type="match status" value="1"/>
</dbReference>
<feature type="signal peptide" evidence="5">
    <location>
        <begin position="1"/>
        <end position="25"/>
    </location>
</feature>
<comment type="subcellular location">
    <subcellularLocation>
        <location evidence="1">Cell envelope</location>
    </subcellularLocation>
</comment>
<dbReference type="GO" id="GO:0030313">
    <property type="term" value="C:cell envelope"/>
    <property type="evidence" value="ECO:0007669"/>
    <property type="project" value="UniProtKB-SubCell"/>
</dbReference>
<accession>A0A9D2R3G0</accession>
<dbReference type="SMART" id="SM00062">
    <property type="entry name" value="PBPb"/>
    <property type="match status" value="1"/>
</dbReference>
<dbReference type="Proteomes" id="UP000823851">
    <property type="component" value="Unassembled WGS sequence"/>
</dbReference>
<feature type="chain" id="PRO_5038985762" evidence="5">
    <location>
        <begin position="26"/>
        <end position="289"/>
    </location>
</feature>
<dbReference type="PANTHER" id="PTHR35936">
    <property type="entry name" value="MEMBRANE-BOUND LYTIC MUREIN TRANSGLYCOSYLASE F"/>
    <property type="match status" value="1"/>
</dbReference>
<name>A0A9D2R3G0_9FIRM</name>
<proteinExistence type="inferred from homology"/>
<evidence type="ECO:0000256" key="1">
    <source>
        <dbReference type="ARBA" id="ARBA00004196"/>
    </source>
</evidence>
<dbReference type="Gene3D" id="3.40.190.10">
    <property type="entry name" value="Periplasmic binding protein-like II"/>
    <property type="match status" value="2"/>
</dbReference>
<evidence type="ECO:0000256" key="3">
    <source>
        <dbReference type="ARBA" id="ARBA00022729"/>
    </source>
</evidence>
<evidence type="ECO:0000256" key="2">
    <source>
        <dbReference type="ARBA" id="ARBA00010333"/>
    </source>
</evidence>
<dbReference type="PANTHER" id="PTHR35936:SF19">
    <property type="entry name" value="AMINO-ACID-BINDING PROTEIN YXEM-RELATED"/>
    <property type="match status" value="1"/>
</dbReference>
<feature type="domain" description="Solute-binding protein family 3/N-terminal" evidence="6">
    <location>
        <begin position="65"/>
        <end position="284"/>
    </location>
</feature>
<dbReference type="SUPFAM" id="SSF53850">
    <property type="entry name" value="Periplasmic binding protein-like II"/>
    <property type="match status" value="1"/>
</dbReference>
<protein>
    <submittedName>
        <fullName evidence="7">Transporter substrate-binding domain-containing protein</fullName>
    </submittedName>
</protein>
<dbReference type="InterPro" id="IPR018313">
    <property type="entry name" value="SBP_3_CS"/>
</dbReference>
<evidence type="ECO:0000256" key="5">
    <source>
        <dbReference type="SAM" id="SignalP"/>
    </source>
</evidence>
<keyword evidence="3 5" id="KW-0732">Signal</keyword>
<comment type="caution">
    <text evidence="7">The sequence shown here is derived from an EMBL/GenBank/DDBJ whole genome shotgun (WGS) entry which is preliminary data.</text>
</comment>
<dbReference type="PROSITE" id="PS51257">
    <property type="entry name" value="PROKAR_LIPOPROTEIN"/>
    <property type="match status" value="1"/>
</dbReference>
<dbReference type="PROSITE" id="PS01039">
    <property type="entry name" value="SBP_BACTERIAL_3"/>
    <property type="match status" value="1"/>
</dbReference>
<organism evidence="7 8">
    <name type="scientific">Candidatus Eisenbergiella stercorigallinarum</name>
    <dbReference type="NCBI Taxonomy" id="2838557"/>
    <lineage>
        <taxon>Bacteria</taxon>
        <taxon>Bacillati</taxon>
        <taxon>Bacillota</taxon>
        <taxon>Clostridia</taxon>
        <taxon>Lachnospirales</taxon>
        <taxon>Lachnospiraceae</taxon>
        <taxon>Eisenbergiella</taxon>
    </lineage>
</organism>